<evidence type="ECO:0000256" key="1">
    <source>
        <dbReference type="SAM" id="Phobius"/>
    </source>
</evidence>
<evidence type="ECO:0000313" key="3">
    <source>
        <dbReference type="Proteomes" id="UP000601108"/>
    </source>
</evidence>
<gene>
    <name evidence="2" type="ORF">GCM10007384_38730</name>
</gene>
<feature type="transmembrane region" description="Helical" evidence="1">
    <location>
        <begin position="49"/>
        <end position="69"/>
    </location>
</feature>
<evidence type="ECO:0000313" key="2">
    <source>
        <dbReference type="EMBL" id="GGX34381.1"/>
    </source>
</evidence>
<reference evidence="2 3" key="1">
    <citation type="journal article" date="2014" name="Int. J. Syst. Evol. Microbiol.">
        <title>Complete genome sequence of Corynebacterium casei LMG S-19264T (=DSM 44701T), isolated from a smear-ripened cheese.</title>
        <authorList>
            <consortium name="US DOE Joint Genome Institute (JGI-PGF)"/>
            <person name="Walter F."/>
            <person name="Albersmeier A."/>
            <person name="Kalinowski J."/>
            <person name="Ruckert C."/>
        </authorList>
    </citation>
    <scope>NUCLEOTIDE SEQUENCE [LARGE SCALE GENOMIC DNA]</scope>
    <source>
        <strain evidence="2 3">KCTC 12285</strain>
    </source>
</reference>
<sequence length="80" mass="9125">MILNYLSPYYVQNECKCNKILVFIWLVYSLIGISNILLTGIRFYNKYELIFTASLIIISGTVIIGVGLLSKHYSSKKNNS</sequence>
<keyword evidence="1" id="KW-0472">Membrane</keyword>
<accession>A0A918JZP5</accession>
<dbReference type="Proteomes" id="UP000601108">
    <property type="component" value="Unassembled WGS sequence"/>
</dbReference>
<dbReference type="EMBL" id="BMWS01000046">
    <property type="protein sequence ID" value="GGX34381.1"/>
    <property type="molecule type" value="Genomic_DNA"/>
</dbReference>
<protein>
    <submittedName>
        <fullName evidence="2">Uncharacterized protein</fullName>
    </submittedName>
</protein>
<name>A0A918JZP5_9FLAO</name>
<proteinExistence type="predicted"/>
<dbReference type="AlphaFoldDB" id="A0A918JZP5"/>
<keyword evidence="1" id="KW-1133">Transmembrane helix</keyword>
<comment type="caution">
    <text evidence="2">The sequence shown here is derived from an EMBL/GenBank/DDBJ whole genome shotgun (WGS) entry which is preliminary data.</text>
</comment>
<keyword evidence="1" id="KW-0812">Transmembrane</keyword>
<organism evidence="2 3">
    <name type="scientific">Aquimarina muelleri</name>
    <dbReference type="NCBI Taxonomy" id="279356"/>
    <lineage>
        <taxon>Bacteria</taxon>
        <taxon>Pseudomonadati</taxon>
        <taxon>Bacteroidota</taxon>
        <taxon>Flavobacteriia</taxon>
        <taxon>Flavobacteriales</taxon>
        <taxon>Flavobacteriaceae</taxon>
        <taxon>Aquimarina</taxon>
    </lineage>
</organism>
<keyword evidence="3" id="KW-1185">Reference proteome</keyword>
<feature type="transmembrane region" description="Helical" evidence="1">
    <location>
        <begin position="20"/>
        <end position="43"/>
    </location>
</feature>